<gene>
    <name evidence="1" type="ORF">AACH06_24445</name>
</gene>
<comment type="caution">
    <text evidence="1">The sequence shown here is derived from an EMBL/GenBank/DDBJ whole genome shotgun (WGS) entry which is preliminary data.</text>
</comment>
<reference evidence="1 2" key="1">
    <citation type="submission" date="2024-04" db="EMBL/GenBank/DDBJ databases">
        <title>Novel species of the genus Ideonella isolated from streams.</title>
        <authorList>
            <person name="Lu H."/>
        </authorList>
    </citation>
    <scope>NUCLEOTIDE SEQUENCE [LARGE SCALE GENOMIC DNA]</scope>
    <source>
        <strain evidence="1 2">DXS29W</strain>
    </source>
</reference>
<name>A0ABU9BZX6_9BURK</name>
<organism evidence="1 2">
    <name type="scientific">Ideonella lacteola</name>
    <dbReference type="NCBI Taxonomy" id="2984193"/>
    <lineage>
        <taxon>Bacteria</taxon>
        <taxon>Pseudomonadati</taxon>
        <taxon>Pseudomonadota</taxon>
        <taxon>Betaproteobacteria</taxon>
        <taxon>Burkholderiales</taxon>
        <taxon>Sphaerotilaceae</taxon>
        <taxon>Ideonella</taxon>
    </lineage>
</organism>
<dbReference type="EMBL" id="JBBUTG010000023">
    <property type="protein sequence ID" value="MEK8033988.1"/>
    <property type="molecule type" value="Genomic_DNA"/>
</dbReference>
<accession>A0ABU9BZX6</accession>
<sequence>MRHAQNAINPFTMMMDPEAILQAVERSDRLNRLQRRVCRPLDRPLIPKVQGADLAAYDREIDLAADEEEADAL</sequence>
<evidence type="ECO:0000313" key="1">
    <source>
        <dbReference type="EMBL" id="MEK8033988.1"/>
    </source>
</evidence>
<dbReference type="RefSeq" id="WP_341428410.1">
    <property type="nucleotide sequence ID" value="NZ_JBBUTG010000023.1"/>
</dbReference>
<proteinExistence type="predicted"/>
<evidence type="ECO:0000313" key="2">
    <source>
        <dbReference type="Proteomes" id="UP001371218"/>
    </source>
</evidence>
<keyword evidence="2" id="KW-1185">Reference proteome</keyword>
<dbReference type="Proteomes" id="UP001371218">
    <property type="component" value="Unassembled WGS sequence"/>
</dbReference>
<protein>
    <submittedName>
        <fullName evidence="1">Uncharacterized protein</fullName>
    </submittedName>
</protein>